<dbReference type="EMBL" id="FTPS01000001">
    <property type="protein sequence ID" value="SIT84058.1"/>
    <property type="molecule type" value="Genomic_DNA"/>
</dbReference>
<feature type="transmembrane region" description="Helical" evidence="7">
    <location>
        <begin position="151"/>
        <end position="176"/>
    </location>
</feature>
<evidence type="ECO:0000313" key="8">
    <source>
        <dbReference type="EMBL" id="SIT84058.1"/>
    </source>
</evidence>
<proteinExistence type="inferred from homology"/>
<dbReference type="GO" id="GO:0005886">
    <property type="term" value="C:plasma membrane"/>
    <property type="evidence" value="ECO:0007669"/>
    <property type="project" value="UniProtKB-SubCell"/>
</dbReference>
<keyword evidence="3" id="KW-1003">Cell membrane</keyword>
<feature type="transmembrane region" description="Helical" evidence="7">
    <location>
        <begin position="182"/>
        <end position="202"/>
    </location>
</feature>
<feature type="transmembrane region" description="Helical" evidence="7">
    <location>
        <begin position="258"/>
        <end position="279"/>
    </location>
</feature>
<dbReference type="Proteomes" id="UP000192455">
    <property type="component" value="Unassembled WGS sequence"/>
</dbReference>
<dbReference type="OrthoDB" id="7605542at2"/>
<feature type="transmembrane region" description="Helical" evidence="7">
    <location>
        <begin position="300"/>
        <end position="327"/>
    </location>
</feature>
<dbReference type="Pfam" id="PF13440">
    <property type="entry name" value="Polysacc_synt_3"/>
    <property type="match status" value="1"/>
</dbReference>
<feature type="transmembrane region" description="Helical" evidence="7">
    <location>
        <begin position="366"/>
        <end position="387"/>
    </location>
</feature>
<evidence type="ECO:0000256" key="2">
    <source>
        <dbReference type="ARBA" id="ARBA00007430"/>
    </source>
</evidence>
<evidence type="ECO:0000256" key="5">
    <source>
        <dbReference type="ARBA" id="ARBA00022989"/>
    </source>
</evidence>
<protein>
    <submittedName>
        <fullName evidence="8">Membrane protein involved in the export of O-antigen and teichoic acid</fullName>
    </submittedName>
</protein>
<comment type="subcellular location">
    <subcellularLocation>
        <location evidence="1">Cell membrane</location>
        <topology evidence="1">Multi-pass membrane protein</topology>
    </subcellularLocation>
</comment>
<evidence type="ECO:0000256" key="4">
    <source>
        <dbReference type="ARBA" id="ARBA00022692"/>
    </source>
</evidence>
<dbReference type="AlphaFoldDB" id="A0A1R3X1J7"/>
<keyword evidence="9" id="KW-1185">Reference proteome</keyword>
<name>A0A1R3X1J7_9RHOB</name>
<evidence type="ECO:0000256" key="7">
    <source>
        <dbReference type="SAM" id="Phobius"/>
    </source>
</evidence>
<feature type="transmembrane region" description="Helical" evidence="7">
    <location>
        <begin position="425"/>
        <end position="443"/>
    </location>
</feature>
<feature type="transmembrane region" description="Helical" evidence="7">
    <location>
        <begin position="87"/>
        <end position="110"/>
    </location>
</feature>
<feature type="transmembrane region" description="Helical" evidence="7">
    <location>
        <begin position="333"/>
        <end position="354"/>
    </location>
</feature>
<reference evidence="8 9" key="1">
    <citation type="submission" date="2017-01" db="EMBL/GenBank/DDBJ databases">
        <authorList>
            <person name="Mah S.A."/>
            <person name="Swanson W.J."/>
            <person name="Moy G.W."/>
            <person name="Vacquier V.D."/>
        </authorList>
    </citation>
    <scope>NUCLEOTIDE SEQUENCE [LARGE SCALE GENOMIC DNA]</scope>
    <source>
        <strain evidence="8 9">DSM 21219</strain>
    </source>
</reference>
<keyword evidence="5 7" id="KW-1133">Transmembrane helix</keyword>
<accession>A0A1R3X1J7</accession>
<organism evidence="8 9">
    <name type="scientific">Pontibaca methylaminivorans</name>
    <dbReference type="NCBI Taxonomy" id="515897"/>
    <lineage>
        <taxon>Bacteria</taxon>
        <taxon>Pseudomonadati</taxon>
        <taxon>Pseudomonadota</taxon>
        <taxon>Alphaproteobacteria</taxon>
        <taxon>Rhodobacterales</taxon>
        <taxon>Roseobacteraceae</taxon>
        <taxon>Pontibaca</taxon>
    </lineage>
</organism>
<feature type="transmembrane region" description="Helical" evidence="7">
    <location>
        <begin position="50"/>
        <end position="67"/>
    </location>
</feature>
<dbReference type="InterPro" id="IPR050833">
    <property type="entry name" value="Poly_Biosynth_Transport"/>
</dbReference>
<comment type="similarity">
    <text evidence="2">Belongs to the polysaccharide synthase family.</text>
</comment>
<keyword evidence="4 7" id="KW-0812">Transmembrane</keyword>
<evidence type="ECO:0000256" key="6">
    <source>
        <dbReference type="ARBA" id="ARBA00023136"/>
    </source>
</evidence>
<dbReference type="PANTHER" id="PTHR30250">
    <property type="entry name" value="PST FAMILY PREDICTED COLANIC ACID TRANSPORTER"/>
    <property type="match status" value="1"/>
</dbReference>
<evidence type="ECO:0000313" key="9">
    <source>
        <dbReference type="Proteomes" id="UP000192455"/>
    </source>
</evidence>
<feature type="transmembrane region" description="Helical" evidence="7">
    <location>
        <begin position="122"/>
        <end position="139"/>
    </location>
</feature>
<evidence type="ECO:0000256" key="1">
    <source>
        <dbReference type="ARBA" id="ARBA00004651"/>
    </source>
</evidence>
<keyword evidence="6 7" id="KW-0472">Membrane</keyword>
<gene>
    <name evidence="8" type="ORF">SAMN05421849_2036</name>
</gene>
<dbReference type="STRING" id="515897.SAMN05421849_2036"/>
<sequence>MRAITGAFRGDGLMARGLRSASFLTLGFGISQVIRLGSNLILTRLLFPEAFGLMALITVVTVGLTMFSDVGTSPAIAQSKRGDDPDFLNTAWTIQVIRGFALWSFTAALAIPAAKFYNSPELALYLPLSGLTLILYGFEPTKVDTAQRHLIMGRLTLVDLLSQVIGVIILIILAWIMKSVLALVIGGLFSTVARLILANWMLPGIRNRFRWEPEAAAELIRFGKWVFLSTACSFISNQGDRAILGRFMSLDALGLYNIGYFLASFPLLLGHSIVFRLLIPVYRDLAGRVDPGVHRKLRRMRFALTAGLVLMLGAMAMLGPWIVGVLYDDRYLMAAPIVTLLACSQLPAVIGLSYEQAALAAGDSRSYFALAATRAVLQVSLLLGGTISYGVTGAIVGLGLAHLLSHPTLIWLARRHRVWDPLHDVIYFAIAAVVTAAALSLHIDFFRALMELR</sequence>
<evidence type="ECO:0000256" key="3">
    <source>
        <dbReference type="ARBA" id="ARBA00022475"/>
    </source>
</evidence>
<dbReference type="PANTHER" id="PTHR30250:SF10">
    <property type="entry name" value="LIPOPOLYSACCHARIDE BIOSYNTHESIS PROTEIN WZXC"/>
    <property type="match status" value="1"/>
</dbReference>